<dbReference type="Proteomes" id="UP000646827">
    <property type="component" value="Unassembled WGS sequence"/>
</dbReference>
<protein>
    <recommendedName>
        <fullName evidence="4">Transposase domain-containing protein</fullName>
    </recommendedName>
</protein>
<accession>A0A8H7VG49</accession>
<dbReference type="AlphaFoldDB" id="A0A8H7VG49"/>
<organism evidence="2 3">
    <name type="scientific">Circinella minor</name>
    <dbReference type="NCBI Taxonomy" id="1195481"/>
    <lineage>
        <taxon>Eukaryota</taxon>
        <taxon>Fungi</taxon>
        <taxon>Fungi incertae sedis</taxon>
        <taxon>Mucoromycota</taxon>
        <taxon>Mucoromycotina</taxon>
        <taxon>Mucoromycetes</taxon>
        <taxon>Mucorales</taxon>
        <taxon>Lichtheimiaceae</taxon>
        <taxon>Circinella</taxon>
    </lineage>
</organism>
<evidence type="ECO:0000313" key="2">
    <source>
        <dbReference type="EMBL" id="KAG2213279.1"/>
    </source>
</evidence>
<dbReference type="Pfam" id="PF02992">
    <property type="entry name" value="Transposase_21"/>
    <property type="match status" value="1"/>
</dbReference>
<dbReference type="InterPro" id="IPR004242">
    <property type="entry name" value="Transposase_21"/>
</dbReference>
<gene>
    <name evidence="2" type="ORF">INT45_009680</name>
</gene>
<feature type="region of interest" description="Disordered" evidence="1">
    <location>
        <begin position="51"/>
        <end position="76"/>
    </location>
</feature>
<sequence length="852" mass="97083">MGKRFGKCEYCGDYYERKDEQLHRLTCKSNKNALSAENAKTHIQQRKKVKRVVSSVPENSGSVKSMHGTEAHGSDENIDYIANSDGSSTVEDDPIFFGPPPFIHIPHVERVQTLQDKVSIEFYKLAKDHNLSNVAYDKFIKLFNNYIKDDQFVKPDCYDICSNNCGIFLDSSQEKCTECGTTRTQHPQTLSYFPLAKQLACLVSQQLFRSPLLPRSERENNEDPRVLEDIWDGNIYQEQKDNLFKDDLTLCLGLQQDGFVPFNRGGGSIILVNALIMNLPSFERYKIPSMIQAMAIPVKPATHCLDNFLIPLFEELQALQNYGVLISCNDGDYHLKVHVLFMTGDIVGVQELIHHKTFCSTYGCHMCYIQPKSIPSRNGNGFTKSFAGNPSGVYEMRRKVDFTEEAFLEGSIIPQRGITAPTPLAKLNAFHRISYVGLDALHLFGSNVGKHIWEMIVSSYSNADIPFRLPQKRRKYVDVHKKLANMRSIDWVLMLLFVLPTIICDQIVEEYKEQSREHVKALVALSKGCAIALSWYIEQDDIVEMESYMRNSEVPDNMYTINMHLLLHCGEITRRLGPLSGISAASLERAIGINVANVLLRHQACHYFGVIYDDTNNEEDESTLYNAHDNENIYHVRSVGSYENSDGSAPPHSPEFWGYFNSSTDKFIEGDFQAHLHTYWQRRFGQSTTIPEKHNLHTDIIIGKRMFFNGTVYDSLEHKRTTQKICHFVKLSIPVDKYAKRSTMSKANWKVYFGEVLLFVAHKFNDDMEEMLCLVRLVNALLNKNTGCPYGSQSIGDDGYRKLYVVDCDNIDSHTGIIKMGKDYGIDSNKCYYIYPEMVANSDIDLGNLSQI</sequence>
<name>A0A8H7VG49_9FUNG</name>
<evidence type="ECO:0000256" key="1">
    <source>
        <dbReference type="SAM" id="MobiDB-lite"/>
    </source>
</evidence>
<proteinExistence type="predicted"/>
<dbReference type="EMBL" id="JAEPRB010000697">
    <property type="protein sequence ID" value="KAG2213279.1"/>
    <property type="molecule type" value="Genomic_DNA"/>
</dbReference>
<comment type="caution">
    <text evidence="2">The sequence shown here is derived from an EMBL/GenBank/DDBJ whole genome shotgun (WGS) entry which is preliminary data.</text>
</comment>
<evidence type="ECO:0000313" key="3">
    <source>
        <dbReference type="Proteomes" id="UP000646827"/>
    </source>
</evidence>
<evidence type="ECO:0008006" key="4">
    <source>
        <dbReference type="Google" id="ProtNLM"/>
    </source>
</evidence>
<reference evidence="2 3" key="1">
    <citation type="submission" date="2020-12" db="EMBL/GenBank/DDBJ databases">
        <title>Metabolic potential, ecology and presence of endohyphal bacteria is reflected in genomic diversity of Mucoromycotina.</title>
        <authorList>
            <person name="Muszewska A."/>
            <person name="Okrasinska A."/>
            <person name="Steczkiewicz K."/>
            <person name="Drgas O."/>
            <person name="Orlowska M."/>
            <person name="Perlinska-Lenart U."/>
            <person name="Aleksandrzak-Piekarczyk T."/>
            <person name="Szatraj K."/>
            <person name="Zielenkiewicz U."/>
            <person name="Pilsyk S."/>
            <person name="Malc E."/>
            <person name="Mieczkowski P."/>
            <person name="Kruszewska J.S."/>
            <person name="Biernat P."/>
            <person name="Pawlowska J."/>
        </authorList>
    </citation>
    <scope>NUCLEOTIDE SEQUENCE [LARGE SCALE GENOMIC DNA]</scope>
    <source>
        <strain evidence="2 3">CBS 142.35</strain>
    </source>
</reference>
<keyword evidence="3" id="KW-1185">Reference proteome</keyword>
<dbReference type="OrthoDB" id="2290248at2759"/>